<reference evidence="2 3" key="1">
    <citation type="submission" date="2017-02" db="EMBL/GenBank/DDBJ databases">
        <title>Complete genome sequences of Mycobacterium kansasii strains isolated from rhesus macaques.</title>
        <authorList>
            <person name="Panda A."/>
            <person name="Nagaraj S."/>
            <person name="Zhao X."/>
            <person name="Tettelin H."/>
            <person name="Detolla L.J."/>
        </authorList>
    </citation>
    <scope>NUCLEOTIDE SEQUENCE [LARGE SCALE GENOMIC DNA]</scope>
    <source>
        <strain evidence="2 3">11-3469</strain>
    </source>
</reference>
<protein>
    <submittedName>
        <fullName evidence="2">FtsK/SpoIIIE family domain protein</fullName>
    </submittedName>
</protein>
<accession>A0A1V3WX09</accession>
<keyword evidence="1" id="KW-0472">Membrane</keyword>
<feature type="transmembrane region" description="Helical" evidence="1">
    <location>
        <begin position="37"/>
        <end position="59"/>
    </location>
</feature>
<evidence type="ECO:0000313" key="3">
    <source>
        <dbReference type="Proteomes" id="UP000188532"/>
    </source>
</evidence>
<keyword evidence="1" id="KW-0812">Transmembrane</keyword>
<gene>
    <name evidence="2" type="ORF">BZL29_5508</name>
</gene>
<keyword evidence="1" id="KW-1133">Transmembrane helix</keyword>
<sequence>MSKKAFPINRAKIEPPKPVRVAPNAPIALPEREPRNIWVMIGVPALIVALIGTIVMLYVSGVRSLSTGFFPLMGIGAFSMLAFSGRFGRARKITWGEMEKGRRRYLRDLDVIRDEIQDAVCAQRSWQHAVHSDPRGLGAIIGGPECGNAAAATSTSWRCGWAPACSMHPIPCCR</sequence>
<name>A0A1V3WX09_MYCKA</name>
<dbReference type="AlphaFoldDB" id="A0A1V3WX09"/>
<evidence type="ECO:0000256" key="1">
    <source>
        <dbReference type="SAM" id="Phobius"/>
    </source>
</evidence>
<comment type="caution">
    <text evidence="2">The sequence shown here is derived from an EMBL/GenBank/DDBJ whole genome shotgun (WGS) entry which is preliminary data.</text>
</comment>
<proteinExistence type="predicted"/>
<feature type="transmembrane region" description="Helical" evidence="1">
    <location>
        <begin position="65"/>
        <end position="83"/>
    </location>
</feature>
<dbReference type="EMBL" id="MVBN01000006">
    <property type="protein sequence ID" value="OOK71086.1"/>
    <property type="molecule type" value="Genomic_DNA"/>
</dbReference>
<evidence type="ECO:0000313" key="2">
    <source>
        <dbReference type="EMBL" id="OOK71086.1"/>
    </source>
</evidence>
<organism evidence="2 3">
    <name type="scientific">Mycobacterium kansasii</name>
    <dbReference type="NCBI Taxonomy" id="1768"/>
    <lineage>
        <taxon>Bacteria</taxon>
        <taxon>Bacillati</taxon>
        <taxon>Actinomycetota</taxon>
        <taxon>Actinomycetes</taxon>
        <taxon>Mycobacteriales</taxon>
        <taxon>Mycobacteriaceae</taxon>
        <taxon>Mycobacterium</taxon>
    </lineage>
</organism>
<dbReference type="Proteomes" id="UP000188532">
    <property type="component" value="Unassembled WGS sequence"/>
</dbReference>